<dbReference type="PROSITE" id="PS50237">
    <property type="entry name" value="HECT"/>
    <property type="match status" value="2"/>
</dbReference>
<feature type="transmembrane region" description="Helical" evidence="11">
    <location>
        <begin position="989"/>
        <end position="1009"/>
    </location>
</feature>
<dbReference type="EMBL" id="JNBS01000432">
    <property type="protein sequence ID" value="OQS05677.1"/>
    <property type="molecule type" value="Genomic_DNA"/>
</dbReference>
<comment type="catalytic activity">
    <reaction evidence="1">
        <text>S-ubiquitinyl-[E2 ubiquitin-conjugating enzyme]-L-cysteine + [acceptor protein]-L-lysine = [E2 ubiquitin-conjugating enzyme]-L-cysteine + N(6)-ubiquitinyl-[acceptor protein]-L-lysine.</text>
        <dbReference type="EC" id="2.3.2.26"/>
    </reaction>
</comment>
<dbReference type="InterPro" id="IPR000569">
    <property type="entry name" value="HECT_dom"/>
</dbReference>
<dbReference type="GO" id="GO:0006511">
    <property type="term" value="P:ubiquitin-dependent protein catabolic process"/>
    <property type="evidence" value="ECO:0007669"/>
    <property type="project" value="TreeGrafter"/>
</dbReference>
<dbReference type="Pfam" id="PF00632">
    <property type="entry name" value="HECT"/>
    <property type="match status" value="2"/>
</dbReference>
<dbReference type="PANTHER" id="PTHR11254">
    <property type="entry name" value="HECT DOMAIN UBIQUITIN-PROTEIN LIGASE"/>
    <property type="match status" value="1"/>
</dbReference>
<dbReference type="InterPro" id="IPR036812">
    <property type="entry name" value="NAD(P)_OxRdtase_dom_sf"/>
</dbReference>
<proteinExistence type="predicted"/>
<evidence type="ECO:0000256" key="2">
    <source>
        <dbReference type="ARBA" id="ARBA00004906"/>
    </source>
</evidence>
<comment type="pathway">
    <text evidence="2">Protein modification; protein ubiquitination.</text>
</comment>
<dbReference type="PANTHER" id="PTHR11254:SF440">
    <property type="entry name" value="E3 UBIQUITIN-PROTEIN LIGASE NEDD-4"/>
    <property type="match status" value="1"/>
</dbReference>
<feature type="domain" description="RanBP2-type" evidence="12">
    <location>
        <begin position="1080"/>
        <end position="1109"/>
    </location>
</feature>
<feature type="domain" description="HECT" evidence="13">
    <location>
        <begin position="1283"/>
        <end position="1620"/>
    </location>
</feature>
<protein>
    <recommendedName>
        <fullName evidence="3">HECT-type E3 ubiquitin transferase</fullName>
        <ecNumber evidence="3">2.3.2.26</ecNumber>
    </recommendedName>
</protein>
<evidence type="ECO:0000256" key="8">
    <source>
        <dbReference type="ARBA" id="ARBA00022833"/>
    </source>
</evidence>
<keyword evidence="4" id="KW-0808">Transferase</keyword>
<evidence type="ECO:0000313" key="14">
    <source>
        <dbReference type="EMBL" id="OQS05677.1"/>
    </source>
</evidence>
<dbReference type="SUPFAM" id="SSF51430">
    <property type="entry name" value="NAD(P)-linked oxidoreductase"/>
    <property type="match status" value="1"/>
</dbReference>
<dbReference type="GO" id="GO:0016874">
    <property type="term" value="F:ligase activity"/>
    <property type="evidence" value="ECO:0007669"/>
    <property type="project" value="UniProtKB-KW"/>
</dbReference>
<keyword evidence="14" id="KW-0436">Ligase</keyword>
<feature type="transmembrane region" description="Helical" evidence="11">
    <location>
        <begin position="1021"/>
        <end position="1042"/>
    </location>
</feature>
<evidence type="ECO:0000256" key="4">
    <source>
        <dbReference type="ARBA" id="ARBA00022679"/>
    </source>
</evidence>
<dbReference type="STRING" id="74557.A0A1W0A5W3"/>
<dbReference type="Gene3D" id="3.30.2410.10">
    <property type="entry name" value="Hect, E3 ligase catalytic domain"/>
    <property type="match status" value="2"/>
</dbReference>
<dbReference type="EC" id="2.3.2.26" evidence="3"/>
<feature type="active site" description="Glycyl thioester intermediate" evidence="9">
    <location>
        <position position="935"/>
    </location>
</feature>
<feature type="domain" description="HECT" evidence="13">
    <location>
        <begin position="631"/>
        <end position="965"/>
    </location>
</feature>
<dbReference type="Gene3D" id="3.30.2160.10">
    <property type="entry name" value="Hect, E3 ligase catalytic domain"/>
    <property type="match status" value="2"/>
</dbReference>
<feature type="domain" description="RanBP2-type" evidence="12">
    <location>
        <begin position="407"/>
        <end position="439"/>
    </location>
</feature>
<dbReference type="Gene3D" id="3.20.20.100">
    <property type="entry name" value="NADP-dependent oxidoreductase domain"/>
    <property type="match status" value="1"/>
</dbReference>
<evidence type="ECO:0000256" key="5">
    <source>
        <dbReference type="ARBA" id="ARBA00022723"/>
    </source>
</evidence>
<evidence type="ECO:0000256" key="7">
    <source>
        <dbReference type="ARBA" id="ARBA00022786"/>
    </source>
</evidence>
<evidence type="ECO:0000256" key="6">
    <source>
        <dbReference type="ARBA" id="ARBA00022771"/>
    </source>
</evidence>
<evidence type="ECO:0000313" key="15">
    <source>
        <dbReference type="Proteomes" id="UP000243217"/>
    </source>
</evidence>
<gene>
    <name evidence="14" type="ORF">THRCLA_02226</name>
</gene>
<dbReference type="OrthoDB" id="8068875at2759"/>
<keyword evidence="11" id="KW-0472">Membrane</keyword>
<dbReference type="InterPro" id="IPR001876">
    <property type="entry name" value="Znf_RanBP2"/>
</dbReference>
<dbReference type="InterPro" id="IPR036443">
    <property type="entry name" value="Znf_RanBP2_sf"/>
</dbReference>
<dbReference type="SUPFAM" id="SSF90209">
    <property type="entry name" value="Ran binding protein zinc finger-like"/>
    <property type="match status" value="2"/>
</dbReference>
<keyword evidence="11" id="KW-0812">Transmembrane</keyword>
<feature type="active site" description="Glycyl thioester intermediate" evidence="9">
    <location>
        <position position="1587"/>
    </location>
</feature>
<dbReference type="PROSITE" id="PS50199">
    <property type="entry name" value="ZF_RANBP2_2"/>
    <property type="match status" value="2"/>
</dbReference>
<dbReference type="GO" id="GO:0005737">
    <property type="term" value="C:cytoplasm"/>
    <property type="evidence" value="ECO:0007669"/>
    <property type="project" value="TreeGrafter"/>
</dbReference>
<dbReference type="SMART" id="SM00119">
    <property type="entry name" value="HECTc"/>
    <property type="match status" value="2"/>
</dbReference>
<dbReference type="Pfam" id="PF00641">
    <property type="entry name" value="Zn_ribbon_RanBP"/>
    <property type="match status" value="2"/>
</dbReference>
<dbReference type="PROSITE" id="PS01358">
    <property type="entry name" value="ZF_RANBP2_1"/>
    <property type="match status" value="2"/>
</dbReference>
<keyword evidence="11" id="KW-1133">Transmembrane helix</keyword>
<evidence type="ECO:0000256" key="10">
    <source>
        <dbReference type="PROSITE-ProRule" id="PRU00322"/>
    </source>
</evidence>
<dbReference type="FunFam" id="3.30.2160.10:FF:000001">
    <property type="entry name" value="E3 ubiquitin-protein ligase NEDD4-like"/>
    <property type="match status" value="2"/>
</dbReference>
<dbReference type="GO" id="GO:0008270">
    <property type="term" value="F:zinc ion binding"/>
    <property type="evidence" value="ECO:0007669"/>
    <property type="project" value="UniProtKB-KW"/>
</dbReference>
<dbReference type="SUPFAM" id="SSF56204">
    <property type="entry name" value="Hect, E3 ligase catalytic domain"/>
    <property type="match status" value="2"/>
</dbReference>
<dbReference type="CDD" id="cd00078">
    <property type="entry name" value="HECTc"/>
    <property type="match status" value="2"/>
</dbReference>
<organism evidence="14 15">
    <name type="scientific">Thraustotheca clavata</name>
    <dbReference type="NCBI Taxonomy" id="74557"/>
    <lineage>
        <taxon>Eukaryota</taxon>
        <taxon>Sar</taxon>
        <taxon>Stramenopiles</taxon>
        <taxon>Oomycota</taxon>
        <taxon>Saprolegniomycetes</taxon>
        <taxon>Saprolegniales</taxon>
        <taxon>Achlyaceae</taxon>
        <taxon>Thraustotheca</taxon>
    </lineage>
</organism>
<dbReference type="SMART" id="SM00547">
    <property type="entry name" value="ZnF_RBZ"/>
    <property type="match status" value="2"/>
</dbReference>
<keyword evidence="8" id="KW-0862">Zinc</keyword>
<dbReference type="GO" id="GO:0016567">
    <property type="term" value="P:protein ubiquitination"/>
    <property type="evidence" value="ECO:0007669"/>
    <property type="project" value="TreeGrafter"/>
</dbReference>
<evidence type="ECO:0000256" key="1">
    <source>
        <dbReference type="ARBA" id="ARBA00000885"/>
    </source>
</evidence>
<dbReference type="InterPro" id="IPR050409">
    <property type="entry name" value="E3_ubiq-protein_ligase"/>
</dbReference>
<evidence type="ECO:0000256" key="9">
    <source>
        <dbReference type="PROSITE-ProRule" id="PRU00104"/>
    </source>
</evidence>
<keyword evidence="6 10" id="KW-0863">Zinc-finger</keyword>
<dbReference type="Gene3D" id="3.90.1750.10">
    <property type="entry name" value="Hect, E3 ligase catalytic domains"/>
    <property type="match status" value="2"/>
</dbReference>
<evidence type="ECO:0000256" key="11">
    <source>
        <dbReference type="SAM" id="Phobius"/>
    </source>
</evidence>
<keyword evidence="7 9" id="KW-0833">Ubl conjugation pathway</keyword>
<dbReference type="InterPro" id="IPR023210">
    <property type="entry name" value="NADP_OxRdtase_dom"/>
</dbReference>
<dbReference type="FunFam" id="3.30.2410.10:FF:000009">
    <property type="entry name" value="Probable E3 ubiquitin-protein ligase HECTD2"/>
    <property type="match status" value="2"/>
</dbReference>
<name>A0A1W0A5W3_9STRA</name>
<accession>A0A1W0A5W3</accession>
<evidence type="ECO:0000259" key="12">
    <source>
        <dbReference type="PROSITE" id="PS50199"/>
    </source>
</evidence>
<evidence type="ECO:0000256" key="3">
    <source>
        <dbReference type="ARBA" id="ARBA00012485"/>
    </source>
</evidence>
<dbReference type="InterPro" id="IPR035983">
    <property type="entry name" value="Hect_E3_ubiquitin_ligase"/>
</dbReference>
<sequence length="1620" mass="183320">MAQAHVRLLKEKTKGLALGSVGLGGLYQELPGEAVQVATETFQTAFAHGVRLIDTAPWYNNAETVVGAALGNLSTPREEYFLVTKVGRYPNSNHPNGEFDYSRQRIRQSIQESLQKLGTTYLDVVYLHDVEFVPRNVVLNEAIPALAELQQEGIIRLIGICGYPLDVLDDIIKNSPHPLQVVQSYSHLTLQNDKLLVKAKEWEAQGIFVINAAPLSMSLLTSRGPPTWHPASPALRASCVQALEWLDAHSKAHYPGHPTIESLAIHYALDVQRSHPSIACMVVGSIGSNEVLSSVACRDTPGPLTASDIAKVITSRWQLRETIVAMRAHEVLGSLVLVHAVAAQSDAQPATIPPWIAYVTGAILVVIVMYYCCRKHSFEDSLQQPLLGGQYNEDGQPLTRQDVQETKEELDQQWKCEVCDFYNKSSTNSCILCGTDKGFKLGLGSPLTPRRSISTNSLTKLELMSSNSFNRQRSFAIRRLNMLNSRQRGARNRQDWVRKVGSDGKRHWGRRDPIVPNPVSLEAATGVELVHQHSLAFVSQLAQTPRHPEGRMTFKEYREVDAAMASRGYEISEQDLEILEQVAALPFKDKYSWFLEQTSSLIRPWEDGHLKMRVHRENILVESMEQLLGVQMEHIHMPLRIEFIGEVAIDAGGLEREWFALVTEKLFDETIGLFMCAHVDSLAYVINPNSIEASADHLLYFRGAGRLLGRALLEGQLMKAHLALPVLKHLLGVPISFSDLEFVDHEVYRSMKWMKENDGVEALCLDFSVTNRKINGEIETIDLKENGHNIEVTDANKLEYIYLRLRYIMLESFSEQLQHLMAGVFEVIPQELILVFDYQELELVLCGVPSIDIQDWQAHTESSDDLPPELLMWFWEVVTAFSDEERARLLQFTTGSSRVPVQGFKALTSYDGRICHFTLKAVPYPENAFPRAHTCFNRIDLPKYKTKKELEDVLSLVINMEVTGFTDDTNQLYLQNQSPIPITSHCSKLPIAMTWEGCVLAITVLVSLPNYVQAVNGDTPGWVWVLVALGGLFALAAIHYCIRQTGLLTNSLQHPFLGGQYNEDGQPLTRQNVQDSVEEMDGQWHCAVCDFHNKPSVPTCILCGTDQGFQFRMSSTNIANTDAIKPARSPTSACRQQSFIRRRMNMLNARQRGARNRQEWVRKADKNGKRIWARRLNDDSLVAQHSMAFVSQLTMSPRHPEGKMTFHEYQDVDAAMSSRGYIISQEDLNVLEEVATLPFKDKYSWFLTQTSALLHPWEEGHLKMRVHRDNILVESMEQILGIQMEHIHMPLRIEFVGEVAIDAGGLEREWFALVIEKLFDETIGLFMCAHVESLAYVINPNSVDVSVDHLLYFRGAGRLIGRALLEGQLMKAHLALPVLKHILGVPISFSDLEFIDHQLYKSMKWIKEHEGVEDMGLDFSVNHRKATGEVVTIDLKENGRNIEVTDTNKSEYIYLHLRYIMLDSVAEQLHHLMAGIFEVIPQELILVFDYQELELILCGVPSIDLDDWKSHTQCNEDMPTELWTWFWEVVGAFSDEEKARLLQYTTGSSRVPVQGFKALTSYDGRICHFTLNSVAYPEHTFPRAHTCFNRIDLPKYKTKQELENVLTLVVNMEVTGFTDE</sequence>
<dbReference type="Gene3D" id="4.10.1060.10">
    <property type="entry name" value="Zinc finger, RanBP2-type"/>
    <property type="match status" value="2"/>
</dbReference>
<comment type="caution">
    <text evidence="14">The sequence shown here is derived from an EMBL/GenBank/DDBJ whole genome shotgun (WGS) entry which is preliminary data.</text>
</comment>
<dbReference type="Proteomes" id="UP000243217">
    <property type="component" value="Unassembled WGS sequence"/>
</dbReference>
<dbReference type="Pfam" id="PF00248">
    <property type="entry name" value="Aldo_ket_red"/>
    <property type="match status" value="1"/>
</dbReference>
<reference evidence="14 15" key="1">
    <citation type="journal article" date="2014" name="Genome Biol. Evol.">
        <title>The secreted proteins of Achlya hypogyna and Thraustotheca clavata identify the ancestral oomycete secretome and reveal gene acquisitions by horizontal gene transfer.</title>
        <authorList>
            <person name="Misner I."/>
            <person name="Blouin N."/>
            <person name="Leonard G."/>
            <person name="Richards T.A."/>
            <person name="Lane C.E."/>
        </authorList>
    </citation>
    <scope>NUCLEOTIDE SEQUENCE [LARGE SCALE GENOMIC DNA]</scope>
    <source>
        <strain evidence="14 15">ATCC 34112</strain>
    </source>
</reference>
<keyword evidence="15" id="KW-1185">Reference proteome</keyword>
<keyword evidence="5" id="KW-0479">Metal-binding</keyword>
<dbReference type="GO" id="GO:0061630">
    <property type="term" value="F:ubiquitin protein ligase activity"/>
    <property type="evidence" value="ECO:0007669"/>
    <property type="project" value="UniProtKB-EC"/>
</dbReference>
<evidence type="ECO:0000259" key="13">
    <source>
        <dbReference type="PROSITE" id="PS50237"/>
    </source>
</evidence>